<dbReference type="EMBL" id="BMQN01000008">
    <property type="protein sequence ID" value="GGS00811.1"/>
    <property type="molecule type" value="Genomic_DNA"/>
</dbReference>
<accession>A0ABQ2S715</accession>
<comment type="caution">
    <text evidence="1">The sequence shown here is derived from an EMBL/GenBank/DDBJ whole genome shotgun (WGS) entry which is preliminary data.</text>
</comment>
<evidence type="ECO:0000313" key="2">
    <source>
        <dbReference type="Proteomes" id="UP000644548"/>
    </source>
</evidence>
<name>A0ABQ2S715_9DEIO</name>
<reference evidence="2" key="1">
    <citation type="journal article" date="2019" name="Int. J. Syst. Evol. Microbiol.">
        <title>The Global Catalogue of Microorganisms (GCM) 10K type strain sequencing project: providing services to taxonomists for standard genome sequencing and annotation.</title>
        <authorList>
            <consortium name="The Broad Institute Genomics Platform"/>
            <consortium name="The Broad Institute Genome Sequencing Center for Infectious Disease"/>
            <person name="Wu L."/>
            <person name="Ma J."/>
        </authorList>
    </citation>
    <scope>NUCLEOTIDE SEQUENCE [LARGE SCALE GENOMIC DNA]</scope>
    <source>
        <strain evidence="2">JCM 31405</strain>
    </source>
</reference>
<keyword evidence="2" id="KW-1185">Reference proteome</keyword>
<gene>
    <name evidence="1" type="ORF">GCM10008960_29430</name>
</gene>
<dbReference type="Proteomes" id="UP000644548">
    <property type="component" value="Unassembled WGS sequence"/>
</dbReference>
<proteinExistence type="predicted"/>
<organism evidence="1 2">
    <name type="scientific">Deinococcus sedimenti</name>
    <dbReference type="NCBI Taxonomy" id="1867090"/>
    <lineage>
        <taxon>Bacteria</taxon>
        <taxon>Thermotogati</taxon>
        <taxon>Deinococcota</taxon>
        <taxon>Deinococci</taxon>
        <taxon>Deinococcales</taxon>
        <taxon>Deinococcaceae</taxon>
        <taxon>Deinococcus</taxon>
    </lineage>
</organism>
<evidence type="ECO:0000313" key="1">
    <source>
        <dbReference type="EMBL" id="GGS00811.1"/>
    </source>
</evidence>
<dbReference type="RefSeq" id="WP_189073920.1">
    <property type="nucleotide sequence ID" value="NZ_BMQN01000008.1"/>
</dbReference>
<sequence length="50" mass="5874">MPEWILETRPPTVSRERWHTLSTPQRHAAVRGYWRGLSLSTRQMLALKGD</sequence>
<protein>
    <submittedName>
        <fullName evidence="1">Uncharacterized protein</fullName>
    </submittedName>
</protein>